<evidence type="ECO:0000313" key="2">
    <source>
        <dbReference type="Proteomes" id="UP000284267"/>
    </source>
</evidence>
<dbReference type="EMBL" id="QROE01000001">
    <property type="protein sequence ID" value="RHK98298.1"/>
    <property type="molecule type" value="Genomic_DNA"/>
</dbReference>
<comment type="caution">
    <text evidence="1">The sequence shown here is derived from an EMBL/GenBank/DDBJ whole genome shotgun (WGS) entry which is preliminary data.</text>
</comment>
<gene>
    <name evidence="1" type="ORF">DW040_03040</name>
</gene>
<evidence type="ECO:0000313" key="1">
    <source>
        <dbReference type="EMBL" id="RHK98298.1"/>
    </source>
</evidence>
<sequence length="237" mass="28106">MKRQIRRGVFESNSSSMHALCVMKKSEQYTPEEILDSLYLYDDYETQEKDCIWEPRESNMEFGRSPFKAIGTFADKWLYACASMVEEYNDNTYKELERIAFKYIPGLKKIVMPFTYGCNLNKDNPKNDGDILCKECGMTEDELIEYLMQKEEKWGIEINYWKDRDGDWGYHEPYTGQVDEDILSRFLETENITLEEFLINKKYVVIQDGDECCEFTKIKKTGLINFDAIDHEYPDRE</sequence>
<dbReference type="Proteomes" id="UP000284267">
    <property type="component" value="Unassembled WGS sequence"/>
</dbReference>
<proteinExistence type="predicted"/>
<name>A0A415HVR7_9FIRM</name>
<dbReference type="RefSeq" id="WP_118367535.1">
    <property type="nucleotide sequence ID" value="NZ_CABJDZ010000001.1"/>
</dbReference>
<reference evidence="1 2" key="1">
    <citation type="submission" date="2018-08" db="EMBL/GenBank/DDBJ databases">
        <title>A genome reference for cultivated species of the human gut microbiota.</title>
        <authorList>
            <person name="Zou Y."/>
            <person name="Xue W."/>
            <person name="Luo G."/>
        </authorList>
    </citation>
    <scope>NUCLEOTIDE SEQUENCE [LARGE SCALE GENOMIC DNA]</scope>
    <source>
        <strain evidence="1 2">AF39-4</strain>
    </source>
</reference>
<protein>
    <submittedName>
        <fullName evidence="1">Uncharacterized protein</fullName>
    </submittedName>
</protein>
<organism evidence="1 2">
    <name type="scientific">Blautia obeum</name>
    <dbReference type="NCBI Taxonomy" id="40520"/>
    <lineage>
        <taxon>Bacteria</taxon>
        <taxon>Bacillati</taxon>
        <taxon>Bacillota</taxon>
        <taxon>Clostridia</taxon>
        <taxon>Lachnospirales</taxon>
        <taxon>Lachnospiraceae</taxon>
        <taxon>Blautia</taxon>
    </lineage>
</organism>
<dbReference type="AlphaFoldDB" id="A0A415HVR7"/>
<accession>A0A415HVR7</accession>